<dbReference type="PANTHER" id="PTHR40763:SF4">
    <property type="entry name" value="DUF1707 DOMAIN-CONTAINING PROTEIN"/>
    <property type="match status" value="1"/>
</dbReference>
<accession>A0ABZ2U5I3</accession>
<sequence length="199" mass="20836">MSDLEPREVRASDADREQTHTVLSAAMTAGALTPEEYSQRANAAAVARTRADLDMLTHDLPLEQLGVRPAEVSLAKTRVNSSGRSPITSATAIFGGRRVGGRAAVGTSLTATAIMGGVEIDLRDVEYTAPVLELHCRAIMGGIEVTVPHDVTVEVRGIGIMGGFDSRAEGPGRDGAPAVVVSGFALMGGVDVKRRDRDS</sequence>
<proteinExistence type="predicted"/>
<evidence type="ECO:0000259" key="1">
    <source>
        <dbReference type="Pfam" id="PF08044"/>
    </source>
</evidence>
<feature type="domain" description="DUF1707" evidence="1">
    <location>
        <begin position="9"/>
        <end position="61"/>
    </location>
</feature>
<evidence type="ECO:0000313" key="2">
    <source>
        <dbReference type="EMBL" id="WYY08126.1"/>
    </source>
</evidence>
<name>A0ABZ2U5I3_9ACTN</name>
<organism evidence="2 3">
    <name type="scientific">Gordonia hydrophobica</name>
    <dbReference type="NCBI Taxonomy" id="40516"/>
    <lineage>
        <taxon>Bacteria</taxon>
        <taxon>Bacillati</taxon>
        <taxon>Actinomycetota</taxon>
        <taxon>Actinomycetes</taxon>
        <taxon>Mycobacteriales</taxon>
        <taxon>Gordoniaceae</taxon>
        <taxon>Gordonia</taxon>
    </lineage>
</organism>
<dbReference type="EMBL" id="CP136137">
    <property type="protein sequence ID" value="WYY08126.1"/>
    <property type="molecule type" value="Genomic_DNA"/>
</dbReference>
<evidence type="ECO:0000313" key="3">
    <source>
        <dbReference type="Proteomes" id="UP001479933"/>
    </source>
</evidence>
<gene>
    <name evidence="2" type="ORF">RVF87_03325</name>
</gene>
<dbReference type="InterPro" id="IPR012551">
    <property type="entry name" value="DUF1707_SHOCT-like"/>
</dbReference>
<protein>
    <submittedName>
        <fullName evidence="2">DUF1707 domain-containing protein</fullName>
    </submittedName>
</protein>
<dbReference type="Proteomes" id="UP001479933">
    <property type="component" value="Chromosome"/>
</dbReference>
<dbReference type="Pfam" id="PF08044">
    <property type="entry name" value="DUF1707"/>
    <property type="match status" value="1"/>
</dbReference>
<dbReference type="PANTHER" id="PTHR40763">
    <property type="entry name" value="MEMBRANE PROTEIN-RELATED"/>
    <property type="match status" value="1"/>
</dbReference>
<dbReference type="RefSeq" id="WP_066166962.1">
    <property type="nucleotide sequence ID" value="NZ_CP136137.1"/>
</dbReference>
<keyword evidence="3" id="KW-1185">Reference proteome</keyword>
<reference evidence="2 3" key="1">
    <citation type="journal article" date="2023" name="Virus Evol.">
        <title>Computational host range prediction-The good, the bad, and the ugly.</title>
        <authorList>
            <person name="Howell A.A."/>
            <person name="Versoza C.J."/>
            <person name="Pfeifer S.P."/>
        </authorList>
    </citation>
    <scope>NUCLEOTIDE SEQUENCE [LARGE SCALE GENOMIC DNA]</scope>
    <source>
        <strain evidence="2 3">1610/1b</strain>
    </source>
</reference>